<evidence type="ECO:0000256" key="1">
    <source>
        <dbReference type="SAM" id="Phobius"/>
    </source>
</evidence>
<sequence length="128" mass="14037">METPRFFFLLSLSLFLSVFAQDRAPHGLANQKPTALSPSAYEFFHPNDHKDPCATSNCSPLPLAAQVHETQSQGERQGKTNVHEVGAGVIVAPAFGLIFMLCLAMGIYYLATTRRVKLNCTKTVEPDV</sequence>
<dbReference type="PANTHER" id="PTHR35718">
    <property type="entry name" value="EXPRESSED PROTEIN"/>
    <property type="match status" value="1"/>
</dbReference>
<feature type="signal peptide" evidence="2">
    <location>
        <begin position="1"/>
        <end position="20"/>
    </location>
</feature>
<dbReference type="Proteomes" id="UP001443914">
    <property type="component" value="Unassembled WGS sequence"/>
</dbReference>
<evidence type="ECO:0008006" key="5">
    <source>
        <dbReference type="Google" id="ProtNLM"/>
    </source>
</evidence>
<evidence type="ECO:0000313" key="4">
    <source>
        <dbReference type="Proteomes" id="UP001443914"/>
    </source>
</evidence>
<keyword evidence="4" id="KW-1185">Reference proteome</keyword>
<dbReference type="PANTHER" id="PTHR35718:SF1">
    <property type="entry name" value="EXPRESSED PROTEIN"/>
    <property type="match status" value="1"/>
</dbReference>
<evidence type="ECO:0000313" key="3">
    <source>
        <dbReference type="EMBL" id="KAK9676728.1"/>
    </source>
</evidence>
<feature type="transmembrane region" description="Helical" evidence="1">
    <location>
        <begin position="85"/>
        <end position="111"/>
    </location>
</feature>
<name>A0AAW1HKH4_SAPOF</name>
<proteinExistence type="predicted"/>
<protein>
    <recommendedName>
        <fullName evidence="5">Transmembrane protein</fullName>
    </recommendedName>
</protein>
<feature type="chain" id="PRO_5043688018" description="Transmembrane protein" evidence="2">
    <location>
        <begin position="21"/>
        <end position="128"/>
    </location>
</feature>
<keyword evidence="1" id="KW-1133">Transmembrane helix</keyword>
<evidence type="ECO:0000256" key="2">
    <source>
        <dbReference type="SAM" id="SignalP"/>
    </source>
</evidence>
<accession>A0AAW1HKH4</accession>
<dbReference type="EMBL" id="JBDFQZ010000011">
    <property type="protein sequence ID" value="KAK9676728.1"/>
    <property type="molecule type" value="Genomic_DNA"/>
</dbReference>
<keyword evidence="2" id="KW-0732">Signal</keyword>
<comment type="caution">
    <text evidence="3">The sequence shown here is derived from an EMBL/GenBank/DDBJ whole genome shotgun (WGS) entry which is preliminary data.</text>
</comment>
<keyword evidence="1" id="KW-0812">Transmembrane</keyword>
<organism evidence="3 4">
    <name type="scientific">Saponaria officinalis</name>
    <name type="common">Common soapwort</name>
    <name type="synonym">Lychnis saponaria</name>
    <dbReference type="NCBI Taxonomy" id="3572"/>
    <lineage>
        <taxon>Eukaryota</taxon>
        <taxon>Viridiplantae</taxon>
        <taxon>Streptophyta</taxon>
        <taxon>Embryophyta</taxon>
        <taxon>Tracheophyta</taxon>
        <taxon>Spermatophyta</taxon>
        <taxon>Magnoliopsida</taxon>
        <taxon>eudicotyledons</taxon>
        <taxon>Gunneridae</taxon>
        <taxon>Pentapetalae</taxon>
        <taxon>Caryophyllales</taxon>
        <taxon>Caryophyllaceae</taxon>
        <taxon>Caryophylleae</taxon>
        <taxon>Saponaria</taxon>
    </lineage>
</organism>
<gene>
    <name evidence="3" type="ORF">RND81_11G095900</name>
</gene>
<keyword evidence="1" id="KW-0472">Membrane</keyword>
<dbReference type="AlphaFoldDB" id="A0AAW1HKH4"/>
<reference evidence="3" key="1">
    <citation type="submission" date="2024-03" db="EMBL/GenBank/DDBJ databases">
        <title>WGS assembly of Saponaria officinalis var. Norfolk2.</title>
        <authorList>
            <person name="Jenkins J."/>
            <person name="Shu S."/>
            <person name="Grimwood J."/>
            <person name="Barry K."/>
            <person name="Goodstein D."/>
            <person name="Schmutz J."/>
            <person name="Leebens-Mack J."/>
            <person name="Osbourn A."/>
        </authorList>
    </citation>
    <scope>NUCLEOTIDE SEQUENCE [LARGE SCALE GENOMIC DNA]</scope>
    <source>
        <strain evidence="3">JIC</strain>
    </source>
</reference>